<reference evidence="3" key="1">
    <citation type="submission" date="2019-08" db="EMBL/GenBank/DDBJ databases">
        <title>The genome of the North American firefly Photinus pyralis.</title>
        <authorList>
            <consortium name="Photinus pyralis genome working group"/>
            <person name="Fallon T.R."/>
            <person name="Sander Lower S.E."/>
            <person name="Weng J.-K."/>
        </authorList>
    </citation>
    <scope>NUCLEOTIDE SEQUENCE</scope>
    <source>
        <strain evidence="3">TRF0915ILg1</strain>
        <tissue evidence="3">Whole body</tissue>
    </source>
</reference>
<feature type="compositionally biased region" description="Low complexity" evidence="1">
    <location>
        <begin position="64"/>
        <end position="76"/>
    </location>
</feature>
<keyword evidence="2" id="KW-0472">Membrane</keyword>
<dbReference type="EMBL" id="VTPC01037816">
    <property type="protein sequence ID" value="KAF2891141.1"/>
    <property type="molecule type" value="Genomic_DNA"/>
</dbReference>
<name>A0A8K0CT30_IGNLU</name>
<evidence type="ECO:0000256" key="2">
    <source>
        <dbReference type="SAM" id="Phobius"/>
    </source>
</evidence>
<feature type="compositionally biased region" description="Basic and acidic residues" evidence="1">
    <location>
        <begin position="48"/>
        <end position="59"/>
    </location>
</feature>
<evidence type="ECO:0000256" key="1">
    <source>
        <dbReference type="SAM" id="MobiDB-lite"/>
    </source>
</evidence>
<dbReference type="OrthoDB" id="297496at2759"/>
<proteinExistence type="predicted"/>
<evidence type="ECO:0000313" key="4">
    <source>
        <dbReference type="Proteomes" id="UP000801492"/>
    </source>
</evidence>
<keyword evidence="2" id="KW-1133">Transmembrane helix</keyword>
<keyword evidence="2" id="KW-0812">Transmembrane</keyword>
<feature type="transmembrane region" description="Helical" evidence="2">
    <location>
        <begin position="85"/>
        <end position="105"/>
    </location>
</feature>
<dbReference type="AlphaFoldDB" id="A0A8K0CT30"/>
<comment type="caution">
    <text evidence="3">The sequence shown here is derived from an EMBL/GenBank/DDBJ whole genome shotgun (WGS) entry which is preliminary data.</text>
</comment>
<sequence length="107" mass="11849">MSTVVYGQVWPSNGPRIKDILQGAQMMYEIATLRRPSMFVANPEDDPENPKAKDAKDGRSINSTTIGTETPTTPAPSNFEIDDEFNLPITLAIIILVLYIFLGALMY</sequence>
<feature type="region of interest" description="Disordered" evidence="1">
    <location>
        <begin position="40"/>
        <end position="79"/>
    </location>
</feature>
<feature type="non-terminal residue" evidence="3">
    <location>
        <position position="107"/>
    </location>
</feature>
<accession>A0A8K0CT30</accession>
<protein>
    <submittedName>
        <fullName evidence="3">Uncharacterized protein</fullName>
    </submittedName>
</protein>
<evidence type="ECO:0000313" key="3">
    <source>
        <dbReference type="EMBL" id="KAF2891141.1"/>
    </source>
</evidence>
<organism evidence="3 4">
    <name type="scientific">Ignelater luminosus</name>
    <name type="common">Cucubano</name>
    <name type="synonym">Pyrophorus luminosus</name>
    <dbReference type="NCBI Taxonomy" id="2038154"/>
    <lineage>
        <taxon>Eukaryota</taxon>
        <taxon>Metazoa</taxon>
        <taxon>Ecdysozoa</taxon>
        <taxon>Arthropoda</taxon>
        <taxon>Hexapoda</taxon>
        <taxon>Insecta</taxon>
        <taxon>Pterygota</taxon>
        <taxon>Neoptera</taxon>
        <taxon>Endopterygota</taxon>
        <taxon>Coleoptera</taxon>
        <taxon>Polyphaga</taxon>
        <taxon>Elateriformia</taxon>
        <taxon>Elateroidea</taxon>
        <taxon>Elateridae</taxon>
        <taxon>Agrypninae</taxon>
        <taxon>Pyrophorini</taxon>
        <taxon>Ignelater</taxon>
    </lineage>
</organism>
<dbReference type="Proteomes" id="UP000801492">
    <property type="component" value="Unassembled WGS sequence"/>
</dbReference>
<gene>
    <name evidence="3" type="ORF">ILUMI_15032</name>
</gene>
<keyword evidence="4" id="KW-1185">Reference proteome</keyword>